<protein>
    <submittedName>
        <fullName evidence="1">Uncharacterized protein</fullName>
    </submittedName>
</protein>
<sequence length="33" mass="3875">MQIDAQGQRYFLDDAQRAAERSRVMALIAQYCR</sequence>
<gene>
    <name evidence="1" type="ORF">GALL_490360</name>
</gene>
<reference evidence="1" key="1">
    <citation type="submission" date="2016-10" db="EMBL/GenBank/DDBJ databases">
        <title>Sequence of Gallionella enrichment culture.</title>
        <authorList>
            <person name="Poehlein A."/>
            <person name="Muehling M."/>
            <person name="Daniel R."/>
        </authorList>
    </citation>
    <scope>NUCLEOTIDE SEQUENCE</scope>
</reference>
<dbReference type="EMBL" id="MLJW01004769">
    <property type="protein sequence ID" value="OIQ69367.1"/>
    <property type="molecule type" value="Genomic_DNA"/>
</dbReference>
<name>A0A1J5PNN1_9ZZZZ</name>
<evidence type="ECO:0000313" key="1">
    <source>
        <dbReference type="EMBL" id="OIQ69367.1"/>
    </source>
</evidence>
<organism evidence="1">
    <name type="scientific">mine drainage metagenome</name>
    <dbReference type="NCBI Taxonomy" id="410659"/>
    <lineage>
        <taxon>unclassified sequences</taxon>
        <taxon>metagenomes</taxon>
        <taxon>ecological metagenomes</taxon>
    </lineage>
</organism>
<dbReference type="AlphaFoldDB" id="A0A1J5PNN1"/>
<accession>A0A1J5PNN1</accession>
<comment type="caution">
    <text evidence="1">The sequence shown here is derived from an EMBL/GenBank/DDBJ whole genome shotgun (WGS) entry which is preliminary data.</text>
</comment>
<proteinExistence type="predicted"/>